<organism evidence="5 7">
    <name type="scientific">Anoxybacteroides rupiense</name>
    <dbReference type="NCBI Taxonomy" id="311460"/>
    <lineage>
        <taxon>Bacteria</taxon>
        <taxon>Bacillati</taxon>
        <taxon>Bacillota</taxon>
        <taxon>Bacilli</taxon>
        <taxon>Bacillales</taxon>
        <taxon>Anoxybacillaceae</taxon>
        <taxon>Anoxybacteroides</taxon>
    </lineage>
</organism>
<evidence type="ECO:0000256" key="2">
    <source>
        <dbReference type="ARBA" id="ARBA00023287"/>
    </source>
</evidence>
<name>A0ABD5IRC4_9BACL</name>
<protein>
    <submittedName>
        <fullName evidence="5">Competence type IV pilus minor pilin ComGF</fullName>
    </submittedName>
</protein>
<dbReference type="Pfam" id="PF07963">
    <property type="entry name" value="N_methyl"/>
    <property type="match status" value="1"/>
</dbReference>
<dbReference type="InterPro" id="IPR016977">
    <property type="entry name" value="ComGF"/>
</dbReference>
<dbReference type="GO" id="GO:0009986">
    <property type="term" value="C:cell surface"/>
    <property type="evidence" value="ECO:0007669"/>
    <property type="project" value="UniProtKB-SubCell"/>
</dbReference>
<comment type="caution">
    <text evidence="5">The sequence shown here is derived from an EMBL/GenBank/DDBJ whole genome shotgun (WGS) entry which is preliminary data.</text>
</comment>
<dbReference type="NCBIfam" id="NF041002">
    <property type="entry name" value="pilin_ComGF"/>
    <property type="match status" value="1"/>
</dbReference>
<dbReference type="GO" id="GO:0030420">
    <property type="term" value="P:establishment of competence for transformation"/>
    <property type="evidence" value="ECO:0007669"/>
    <property type="project" value="UniProtKB-KW"/>
</dbReference>
<evidence type="ECO:0000256" key="1">
    <source>
        <dbReference type="ARBA" id="ARBA00004241"/>
    </source>
</evidence>
<dbReference type="RefSeq" id="WP_231734572.1">
    <property type="nucleotide sequence ID" value="NZ_JACIDF010000002.1"/>
</dbReference>
<dbReference type="Proteomes" id="UP001339962">
    <property type="component" value="Unassembled WGS sequence"/>
</dbReference>
<keyword evidence="3" id="KW-1133">Transmembrane helix</keyword>
<keyword evidence="6" id="KW-1185">Reference proteome</keyword>
<gene>
    <name evidence="5" type="primary">comGF</name>
    <name evidence="5" type="ORF">P9850_02895</name>
    <name evidence="4" type="ORF">PNH38_01595</name>
</gene>
<dbReference type="Proteomes" id="UP001213979">
    <property type="component" value="Unassembled WGS sequence"/>
</dbReference>
<sequence length="152" mass="17770">MDITKTVRQSRGFTIIEMLIVLSVVLLIVSFFPILLDIRWLRTEKQPQFNRLEWQVLLQQLKQEVRESRQIASDGEKLYLYKRGGEEVCLEQYGSFIRRRVNGQGNEIVLQSISSIQYKLEENGVEVVVIANDGKRYSAFISTFFPIKVKRL</sequence>
<comment type="subcellular location">
    <subcellularLocation>
        <location evidence="1">Cell surface</location>
    </subcellularLocation>
</comment>
<reference evidence="5 7" key="2">
    <citation type="submission" date="2023-03" db="EMBL/GenBank/DDBJ databases">
        <title>Bacillus Genome Sequencing.</title>
        <authorList>
            <person name="Dunlap C."/>
        </authorList>
    </citation>
    <scope>NUCLEOTIDE SEQUENCE [LARGE SCALE GENOMIC DNA]</scope>
    <source>
        <strain evidence="5 7">NRS-38</strain>
    </source>
</reference>
<dbReference type="InterPro" id="IPR012902">
    <property type="entry name" value="N_methyl_site"/>
</dbReference>
<evidence type="ECO:0000313" key="7">
    <source>
        <dbReference type="Proteomes" id="UP001339962"/>
    </source>
</evidence>
<feature type="transmembrane region" description="Helical" evidence="3">
    <location>
        <begin position="12"/>
        <end position="36"/>
    </location>
</feature>
<evidence type="ECO:0000313" key="5">
    <source>
        <dbReference type="EMBL" id="MED5050817.1"/>
    </source>
</evidence>
<keyword evidence="3" id="KW-0812">Transmembrane</keyword>
<dbReference type="AlphaFoldDB" id="A0ABD5IRC4"/>
<evidence type="ECO:0000256" key="3">
    <source>
        <dbReference type="SAM" id="Phobius"/>
    </source>
</evidence>
<proteinExistence type="predicted"/>
<dbReference type="EMBL" id="JARTLI010000004">
    <property type="protein sequence ID" value="MED5050817.1"/>
    <property type="molecule type" value="Genomic_DNA"/>
</dbReference>
<keyword evidence="3" id="KW-0472">Membrane</keyword>
<reference evidence="4 6" key="1">
    <citation type="submission" date="2023-01" db="EMBL/GenBank/DDBJ databases">
        <title>Genome-based reclassification of Anoxybacillus geothermalis as a later heterotypic synonym of Anoxybacillus rupiensis.</title>
        <authorList>
            <person name="Inan Bektas K."/>
            <person name="Canakci S."/>
            <person name="Belduz A.A."/>
            <person name="Guler H.H."/>
        </authorList>
    </citation>
    <scope>NUCLEOTIDE SEQUENCE [LARGE SCALE GENOMIC DNA]</scope>
    <source>
        <strain evidence="4 6">DSM 17127</strain>
    </source>
</reference>
<evidence type="ECO:0000313" key="4">
    <source>
        <dbReference type="EMBL" id="MDE8562571.1"/>
    </source>
</evidence>
<keyword evidence="2" id="KW-0178">Competence</keyword>
<dbReference type="NCBIfam" id="TIGR02532">
    <property type="entry name" value="IV_pilin_GFxxxE"/>
    <property type="match status" value="1"/>
</dbReference>
<dbReference type="Pfam" id="PF15980">
    <property type="entry name" value="ComGF"/>
    <property type="match status" value="1"/>
</dbReference>
<accession>A0ABD5IRC4</accession>
<evidence type="ECO:0000313" key="6">
    <source>
        <dbReference type="Proteomes" id="UP001213979"/>
    </source>
</evidence>
<dbReference type="EMBL" id="JAQOTG010000001">
    <property type="protein sequence ID" value="MDE8562571.1"/>
    <property type="molecule type" value="Genomic_DNA"/>
</dbReference>